<dbReference type="STRING" id="78245.Xaut_2720"/>
<name>A7IIW7_XANP2</name>
<keyword evidence="6" id="KW-1185">Reference proteome</keyword>
<dbReference type="GO" id="GO:0046872">
    <property type="term" value="F:metal ion binding"/>
    <property type="evidence" value="ECO:0007669"/>
    <property type="project" value="UniProtKB-KW"/>
</dbReference>
<dbReference type="PROSITE" id="PS00198">
    <property type="entry name" value="4FE4S_FER_1"/>
    <property type="match status" value="1"/>
</dbReference>
<evidence type="ECO:0000256" key="2">
    <source>
        <dbReference type="ARBA" id="ARBA00023004"/>
    </source>
</evidence>
<feature type="domain" description="4Fe-4S ferredoxin-type" evidence="4">
    <location>
        <begin position="120"/>
        <end position="150"/>
    </location>
</feature>
<keyword evidence="3" id="KW-0411">Iron-sulfur</keyword>
<dbReference type="HOGENOM" id="CLU_643926_0_0_5"/>
<keyword evidence="1" id="KW-0479">Metal-binding</keyword>
<dbReference type="AlphaFoldDB" id="A7IIW7"/>
<dbReference type="PANTHER" id="PTHR32479:SF19">
    <property type="entry name" value="ANAEROBIC GLYCEROL-3-PHOSPHATE DEHYDROGENASE SUBUNIT C"/>
    <property type="match status" value="1"/>
</dbReference>
<evidence type="ECO:0000313" key="5">
    <source>
        <dbReference type="EMBL" id="ABS67960.1"/>
    </source>
</evidence>
<keyword evidence="2" id="KW-0408">Iron</keyword>
<dbReference type="PhylomeDB" id="A7IIW7"/>
<evidence type="ECO:0000313" key="6">
    <source>
        <dbReference type="Proteomes" id="UP000002417"/>
    </source>
</evidence>
<organism evidence="5 6">
    <name type="scientific">Xanthobacter autotrophicus (strain ATCC BAA-1158 / Py2)</name>
    <dbReference type="NCBI Taxonomy" id="78245"/>
    <lineage>
        <taxon>Bacteria</taxon>
        <taxon>Pseudomonadati</taxon>
        <taxon>Pseudomonadota</taxon>
        <taxon>Alphaproteobacteria</taxon>
        <taxon>Hyphomicrobiales</taxon>
        <taxon>Xanthobacteraceae</taxon>
        <taxon>Xanthobacter</taxon>
    </lineage>
</organism>
<dbReference type="InterPro" id="IPR017900">
    <property type="entry name" value="4Fe4S_Fe_S_CS"/>
</dbReference>
<protein>
    <submittedName>
        <fullName evidence="5">4Fe-4S ferredoxin iron-sulfur binding domain protein</fullName>
    </submittedName>
</protein>
<evidence type="ECO:0000256" key="3">
    <source>
        <dbReference type="ARBA" id="ARBA00023014"/>
    </source>
</evidence>
<sequence>MEPAPGRHRPSRALEPALFASGTHLASPGANGARGMKTFLDWSAYDTYGIGDAYSGIPATGGNYAKAVAVCMHSRDCRNTGKGVMCPSYRITGDKDHSTEARVAAFKAALNDGTDANAFADPRLDAAMDLCVSCKACKKECPSAVDMTLIKTEYLAQRHEIKGVPRRTRLFGGVPEWTGRHRRLLRLAIMLRNRSRLLTQAAEKLLGISARRAIPEPAPRPYAEPSAVPTPAHAPAPRGEVILFVDTFCHHFEPEVAEAAHAVLTHAGYSVRIAQPDPADAEPDRPLCCGRTYLTTGMVEKARGEGQRVLAAFRKEIAAQTPIIGLEPSCLLSLRDELYSLGLGPEVGALGKQLFLLEEFLAREHQNKGLRMRLKPLPGPKAVLHGHCHQKAFGVMKATRKVLGFIPGFSYDIVETSCCGMAGSFGLEAEHYDASMQMAELALLPAMRAAPQDAPLIANGFSCRHQIEHGSGRKARHIALLLRDALDLTPA</sequence>
<evidence type="ECO:0000259" key="4">
    <source>
        <dbReference type="PROSITE" id="PS51379"/>
    </source>
</evidence>
<dbReference type="InterPro" id="IPR017896">
    <property type="entry name" value="4Fe4S_Fe-S-bd"/>
</dbReference>
<accession>A7IIW7</accession>
<evidence type="ECO:0000256" key="1">
    <source>
        <dbReference type="ARBA" id="ARBA00022723"/>
    </source>
</evidence>
<reference evidence="5 6" key="1">
    <citation type="submission" date="2007-07" db="EMBL/GenBank/DDBJ databases">
        <title>Complete sequence of chromosome of Xanthobacter autotrophicus Py2.</title>
        <authorList>
            <consortium name="US DOE Joint Genome Institute"/>
            <person name="Copeland A."/>
            <person name="Lucas S."/>
            <person name="Lapidus A."/>
            <person name="Barry K."/>
            <person name="Glavina del Rio T."/>
            <person name="Hammon N."/>
            <person name="Israni S."/>
            <person name="Dalin E."/>
            <person name="Tice H."/>
            <person name="Pitluck S."/>
            <person name="Sims D."/>
            <person name="Brettin T."/>
            <person name="Bruce D."/>
            <person name="Detter J.C."/>
            <person name="Han C."/>
            <person name="Tapia R."/>
            <person name="Brainard J."/>
            <person name="Schmutz J."/>
            <person name="Larimer F."/>
            <person name="Land M."/>
            <person name="Hauser L."/>
            <person name="Kyrpides N."/>
            <person name="Kim E."/>
            <person name="Ensigns S.A."/>
            <person name="Richardson P."/>
        </authorList>
    </citation>
    <scope>NUCLEOTIDE SEQUENCE [LARGE SCALE GENOMIC DNA]</scope>
    <source>
        <strain evidence="6">ATCC BAA-1158 / Py2</strain>
    </source>
</reference>
<dbReference type="EMBL" id="CP000781">
    <property type="protein sequence ID" value="ABS67960.1"/>
    <property type="molecule type" value="Genomic_DNA"/>
</dbReference>
<dbReference type="PANTHER" id="PTHR32479">
    <property type="entry name" value="GLYCOLATE OXIDASE IRON-SULFUR SUBUNIT"/>
    <property type="match status" value="1"/>
</dbReference>
<dbReference type="Pfam" id="PF13534">
    <property type="entry name" value="Fer4_17"/>
    <property type="match status" value="1"/>
</dbReference>
<proteinExistence type="predicted"/>
<dbReference type="KEGG" id="xau:Xaut_2720"/>
<dbReference type="PROSITE" id="PS51379">
    <property type="entry name" value="4FE4S_FER_2"/>
    <property type="match status" value="1"/>
</dbReference>
<dbReference type="SUPFAM" id="SSF46548">
    <property type="entry name" value="alpha-helical ferredoxin"/>
    <property type="match status" value="1"/>
</dbReference>
<dbReference type="GO" id="GO:0051536">
    <property type="term" value="F:iron-sulfur cluster binding"/>
    <property type="evidence" value="ECO:0007669"/>
    <property type="project" value="UniProtKB-KW"/>
</dbReference>
<dbReference type="eggNOG" id="COG0247">
    <property type="taxonomic scope" value="Bacteria"/>
</dbReference>
<dbReference type="Proteomes" id="UP000002417">
    <property type="component" value="Chromosome"/>
</dbReference>
<gene>
    <name evidence="5" type="ordered locus">Xaut_2720</name>
</gene>